<evidence type="ECO:0000313" key="2">
    <source>
        <dbReference type="EMBL" id="CAB4151704.1"/>
    </source>
</evidence>
<keyword evidence="1" id="KW-0472">Membrane</keyword>
<organism evidence="2">
    <name type="scientific">uncultured Caudovirales phage</name>
    <dbReference type="NCBI Taxonomy" id="2100421"/>
    <lineage>
        <taxon>Viruses</taxon>
        <taxon>Duplodnaviria</taxon>
        <taxon>Heunggongvirae</taxon>
        <taxon>Uroviricota</taxon>
        <taxon>Caudoviricetes</taxon>
        <taxon>Peduoviridae</taxon>
        <taxon>Maltschvirus</taxon>
        <taxon>Maltschvirus maltsch</taxon>
    </lineage>
</organism>
<gene>
    <name evidence="2" type="ORF">UFOVP588_27</name>
</gene>
<sequence>MNHTQHPYIEQERRHLNRRADSALDFLVAIAIGVGVALLLAAWWTS</sequence>
<name>A0A6J5MXP3_9CAUD</name>
<accession>A0A6J5MXP3</accession>
<evidence type="ECO:0000256" key="1">
    <source>
        <dbReference type="SAM" id="Phobius"/>
    </source>
</evidence>
<keyword evidence="1" id="KW-1133">Transmembrane helix</keyword>
<keyword evidence="1" id="KW-0812">Transmembrane</keyword>
<protein>
    <submittedName>
        <fullName evidence="2">Uncharacterized protein</fullName>
    </submittedName>
</protein>
<reference evidence="2" key="1">
    <citation type="submission" date="2020-04" db="EMBL/GenBank/DDBJ databases">
        <authorList>
            <person name="Chiriac C."/>
            <person name="Salcher M."/>
            <person name="Ghai R."/>
            <person name="Kavagutti S V."/>
        </authorList>
    </citation>
    <scope>NUCLEOTIDE SEQUENCE</scope>
</reference>
<dbReference type="EMBL" id="LR796561">
    <property type="protein sequence ID" value="CAB4151704.1"/>
    <property type="molecule type" value="Genomic_DNA"/>
</dbReference>
<proteinExistence type="predicted"/>
<feature type="transmembrane region" description="Helical" evidence="1">
    <location>
        <begin position="23"/>
        <end position="44"/>
    </location>
</feature>